<reference evidence="2 3" key="1">
    <citation type="submission" date="2018-11" db="EMBL/GenBank/DDBJ databases">
        <authorList>
            <consortium name="Pathogen Informatics"/>
        </authorList>
    </citation>
    <scope>NUCLEOTIDE SEQUENCE [LARGE SCALE GENOMIC DNA]</scope>
</reference>
<dbReference type="AlphaFoldDB" id="A0A3P7MNT6"/>
<proteinExistence type="predicted"/>
<dbReference type="EMBL" id="UYRU01077578">
    <property type="protein sequence ID" value="VDN28250.1"/>
    <property type="molecule type" value="Genomic_DNA"/>
</dbReference>
<evidence type="ECO:0000313" key="2">
    <source>
        <dbReference type="EMBL" id="VDN28250.1"/>
    </source>
</evidence>
<sequence>MAHPVDRTQSTKPSANKRAKTDEPSADEPALPADGEATVDSSTEKSTEDGVDAGLEDSVQEAKEDGDEEEPWFLLLRLRR</sequence>
<evidence type="ECO:0000256" key="1">
    <source>
        <dbReference type="SAM" id="MobiDB-lite"/>
    </source>
</evidence>
<name>A0A3P7MNT6_DIBLA</name>
<feature type="compositionally biased region" description="Acidic residues" evidence="1">
    <location>
        <begin position="49"/>
        <end position="71"/>
    </location>
</feature>
<protein>
    <submittedName>
        <fullName evidence="2">Uncharacterized protein</fullName>
    </submittedName>
</protein>
<accession>A0A3P7MNT6</accession>
<keyword evidence="3" id="KW-1185">Reference proteome</keyword>
<feature type="region of interest" description="Disordered" evidence="1">
    <location>
        <begin position="1"/>
        <end position="80"/>
    </location>
</feature>
<gene>
    <name evidence="2" type="ORF">DILT_LOCUS15147</name>
</gene>
<dbReference type="Proteomes" id="UP000281553">
    <property type="component" value="Unassembled WGS sequence"/>
</dbReference>
<evidence type="ECO:0000313" key="3">
    <source>
        <dbReference type="Proteomes" id="UP000281553"/>
    </source>
</evidence>
<organism evidence="2 3">
    <name type="scientific">Dibothriocephalus latus</name>
    <name type="common">Fish tapeworm</name>
    <name type="synonym">Diphyllobothrium latum</name>
    <dbReference type="NCBI Taxonomy" id="60516"/>
    <lineage>
        <taxon>Eukaryota</taxon>
        <taxon>Metazoa</taxon>
        <taxon>Spiralia</taxon>
        <taxon>Lophotrochozoa</taxon>
        <taxon>Platyhelminthes</taxon>
        <taxon>Cestoda</taxon>
        <taxon>Eucestoda</taxon>
        <taxon>Diphyllobothriidea</taxon>
        <taxon>Diphyllobothriidae</taxon>
        <taxon>Dibothriocephalus</taxon>
    </lineage>
</organism>